<dbReference type="EC" id="2.4.1.198" evidence="3"/>
<evidence type="ECO:0000256" key="4">
    <source>
        <dbReference type="ARBA" id="ARBA00022502"/>
    </source>
</evidence>
<reference evidence="11" key="3">
    <citation type="submission" date="2018-08" db="EMBL/GenBank/DDBJ databases">
        <title>Leveraging single-cell genomics to expand the Fungal Tree of Life.</title>
        <authorList>
            <consortium name="DOE Joint Genome Institute"/>
            <person name="Ahrendt S.R."/>
            <person name="Quandt C.A."/>
            <person name="Ciobanu D."/>
            <person name="Clum A."/>
            <person name="Salamov A."/>
            <person name="Andreopoulos B."/>
            <person name="Cheng J.-F."/>
            <person name="Woyke T."/>
            <person name="Pelin A."/>
            <person name="Henrissat B."/>
            <person name="Reynolds N."/>
            <person name="Benny G.L."/>
            <person name="Smith M.E."/>
            <person name="James T.Y."/>
            <person name="Grigoriev I.V."/>
        </authorList>
    </citation>
    <scope>NUCLEOTIDE SEQUENCE</scope>
    <source>
        <strain evidence="11">ATCC 52028</strain>
    </source>
</reference>
<evidence type="ECO:0000259" key="10">
    <source>
        <dbReference type="Pfam" id="PF08288"/>
    </source>
</evidence>
<dbReference type="CDD" id="cd03796">
    <property type="entry name" value="GT4_PIG-A-like"/>
    <property type="match status" value="1"/>
</dbReference>
<proteinExistence type="predicted"/>
<protein>
    <recommendedName>
        <fullName evidence="8">Phosphatidylinositol N-acetylglucosaminyltransferase GPI3 subunit</fullName>
        <ecNumber evidence="3">2.4.1.198</ecNumber>
    </recommendedName>
    <alternativeName>
        <fullName evidence="7">GlcNAc-PI synthesis protein</fullName>
    </alternativeName>
</protein>
<dbReference type="UniPathway" id="UPA00196"/>
<dbReference type="OrthoDB" id="734129at2759"/>
<dbReference type="GO" id="GO:0000506">
    <property type="term" value="C:glycosylphosphatidylinositol-N-acetylglucosaminyltransferase (GPI-GnT) complex"/>
    <property type="evidence" value="ECO:0007669"/>
    <property type="project" value="InterPro"/>
</dbReference>
<reference evidence="12" key="2">
    <citation type="submission" date="2018-04" db="EMBL/GenBank/DDBJ databases">
        <title>Leveraging single-cell genomics to expand the Fungal Tree of Life.</title>
        <authorList>
            <consortium name="DOE Joint Genome Institute"/>
            <person name="Ahrendt S.R."/>
            <person name="Quandt C.A."/>
            <person name="Ciobanu D."/>
            <person name="Clum A."/>
            <person name="Salamov A."/>
            <person name="Andreopoulos B."/>
            <person name="Cheng J.-F."/>
            <person name="Woyke T."/>
            <person name="Pelin A."/>
            <person name="Henrissat B."/>
            <person name="Benny G.L."/>
            <person name="Smith M.E."/>
            <person name="James T.Y."/>
            <person name="Grigoriev I.V."/>
        </authorList>
    </citation>
    <scope>NUCLEOTIDE SEQUENCE</scope>
    <source>
        <strain evidence="12">ATCC 52028</strain>
    </source>
</reference>
<dbReference type="PANTHER" id="PTHR45871:SF1">
    <property type="entry name" value="PHOSPHATIDYLINOSITOL N-ACETYLGLUCOSAMINYLTRANSFERASE SUBUNIT A"/>
    <property type="match status" value="1"/>
</dbReference>
<feature type="domain" description="Glycosyl transferase family 1" evidence="9">
    <location>
        <begin position="196"/>
        <end position="333"/>
    </location>
</feature>
<dbReference type="InterPro" id="IPR039507">
    <property type="entry name" value="PIG-A/GPI3"/>
</dbReference>
<evidence type="ECO:0000256" key="3">
    <source>
        <dbReference type="ARBA" id="ARBA00012420"/>
    </source>
</evidence>
<evidence type="ECO:0000256" key="5">
    <source>
        <dbReference type="ARBA" id="ARBA00022676"/>
    </source>
</evidence>
<comment type="function">
    <text evidence="1">Catalytic subunit in the complex catalyzing the transfer of N-acetylglucosamine from UDP-N-acetylglucosamine to phosphatidylinositol, the first step of GPI biosynthesis.</text>
</comment>
<keyword evidence="14" id="KW-1185">Reference proteome</keyword>
<evidence type="ECO:0000259" key="9">
    <source>
        <dbReference type="Pfam" id="PF00534"/>
    </source>
</evidence>
<dbReference type="STRING" id="1555241.A0A4P9WVP8"/>
<dbReference type="Proteomes" id="UP000268535">
    <property type="component" value="Unassembled WGS sequence"/>
</dbReference>
<dbReference type="GO" id="GO:0017176">
    <property type="term" value="F:phosphatidylinositol N-acetylglucosaminyltransferase activity"/>
    <property type="evidence" value="ECO:0007669"/>
    <property type="project" value="UniProtKB-EC"/>
</dbReference>
<reference evidence="13 14" key="1">
    <citation type="journal article" date="2018" name="Nat. Microbiol.">
        <title>Leveraging single-cell genomics to expand the fungal tree of life.</title>
        <authorList>
            <person name="Ahrendt S.R."/>
            <person name="Quandt C.A."/>
            <person name="Ciobanu D."/>
            <person name="Clum A."/>
            <person name="Salamov A."/>
            <person name="Andreopoulos B."/>
            <person name="Cheng J.F."/>
            <person name="Woyke T."/>
            <person name="Pelin A."/>
            <person name="Henrissat B."/>
            <person name="Reynolds N.K."/>
            <person name="Benny G.L."/>
            <person name="Smith M.E."/>
            <person name="James T.Y."/>
            <person name="Grigoriev I.V."/>
        </authorList>
    </citation>
    <scope>NUCLEOTIDE SEQUENCE [LARGE SCALE GENOMIC DNA]</scope>
    <source>
        <strain evidence="13 14">ATCC 52028</strain>
    </source>
</reference>
<dbReference type="InterPro" id="IPR013234">
    <property type="entry name" value="PIGA_GPI_anchor_biosynthesis"/>
</dbReference>
<dbReference type="AlphaFoldDB" id="A0A4P9WVP8"/>
<comment type="pathway">
    <text evidence="2">Glycolipid biosynthesis; glycosylphosphatidylinositol-anchor biosynthesis.</text>
</comment>
<evidence type="ECO:0000313" key="13">
    <source>
        <dbReference type="Proteomes" id="UP000268535"/>
    </source>
</evidence>
<keyword evidence="4" id="KW-0337">GPI-anchor biosynthesis</keyword>
<evidence type="ECO:0000256" key="1">
    <source>
        <dbReference type="ARBA" id="ARBA00003265"/>
    </source>
</evidence>
<dbReference type="PANTHER" id="PTHR45871">
    <property type="entry name" value="N-ACETYLGLUCOSAMINYL-PHOSPHATIDYLINOSITOL BIOSYNTHETIC PROTEIN"/>
    <property type="match status" value="1"/>
</dbReference>
<dbReference type="EMBL" id="ML014188">
    <property type="protein sequence ID" value="RKP01017.1"/>
    <property type="molecule type" value="Genomic_DNA"/>
</dbReference>
<evidence type="ECO:0000313" key="14">
    <source>
        <dbReference type="Proteomes" id="UP000274922"/>
    </source>
</evidence>
<dbReference type="Pfam" id="PF08288">
    <property type="entry name" value="PIGA"/>
    <property type="match status" value="1"/>
</dbReference>
<dbReference type="Gene3D" id="3.40.50.2000">
    <property type="entry name" value="Glycogen Phosphorylase B"/>
    <property type="match status" value="2"/>
</dbReference>
<dbReference type="InterPro" id="IPR001296">
    <property type="entry name" value="Glyco_trans_1"/>
</dbReference>
<organism evidence="11 13">
    <name type="scientific">Caulochytrium protostelioides</name>
    <dbReference type="NCBI Taxonomy" id="1555241"/>
    <lineage>
        <taxon>Eukaryota</taxon>
        <taxon>Fungi</taxon>
        <taxon>Fungi incertae sedis</taxon>
        <taxon>Chytridiomycota</taxon>
        <taxon>Chytridiomycota incertae sedis</taxon>
        <taxon>Chytridiomycetes</taxon>
        <taxon>Caulochytriales</taxon>
        <taxon>Caulochytriaceae</taxon>
        <taxon>Caulochytrium</taxon>
    </lineage>
</organism>
<evidence type="ECO:0000313" key="12">
    <source>
        <dbReference type="EMBL" id="RKP01017.1"/>
    </source>
</evidence>
<evidence type="ECO:0000256" key="8">
    <source>
        <dbReference type="ARBA" id="ARBA00068617"/>
    </source>
</evidence>
<evidence type="ECO:0000256" key="7">
    <source>
        <dbReference type="ARBA" id="ARBA00032160"/>
    </source>
</evidence>
<dbReference type="GO" id="GO:0006506">
    <property type="term" value="P:GPI anchor biosynthetic process"/>
    <property type="evidence" value="ECO:0007669"/>
    <property type="project" value="UniProtKB-UniPathway"/>
</dbReference>
<keyword evidence="5" id="KW-0328">Glycosyltransferase</keyword>
<name>A0A4P9WVP8_9FUNG</name>
<dbReference type="FunFam" id="3.40.50.2000:FF:000026">
    <property type="entry name" value="Phosphatidylinositol N-acetylglucosaminyltransferase subunit A"/>
    <property type="match status" value="1"/>
</dbReference>
<sequence length="451" mass="50214">MVSDFFWPNMGGVEGHVYDLSQRLAARGHRVTIVTHRYNDRVGVRYLSSFVKVYYIPTWLVFDQVTWPTVYGLFPILRQIMIREHVDIVHGHQAFSAMCHEAILHARTMGLRTCFTDHSLFGFADTGSILTNKLLKFTLSDVDGVICVSHTSKENTVLRAAIEPDRVSVIPNAIIAANFTPDWSHNPPDHVPHGIAIIVVSRLVYRKGIDLLVSLLPRICQLFPDVNFIIAGDGPKLIELEQVREKYILQDRIQLLGSVNHGAVRSVLVRGQIFLNCSLTEAFCIAMVEAASCGLLVVSTSVGGVPEVLPDGILMLSRPDEDDLVRQISRAIHLVSTNGVDRTTFHERVKDMYSWGDVAARTETVYAQILDRPPSGLAHRLVLFYGCGLLAGKIAVLIMAFDYLVLTLLNWIHPSEGIDRAPPFVHTYSPLAQREDVTDSATVDSDSRPLT</sequence>
<evidence type="ECO:0000256" key="6">
    <source>
        <dbReference type="ARBA" id="ARBA00022679"/>
    </source>
</evidence>
<dbReference type="Pfam" id="PF00534">
    <property type="entry name" value="Glycos_transf_1"/>
    <property type="match status" value="1"/>
</dbReference>
<dbReference type="Proteomes" id="UP000274922">
    <property type="component" value="Unassembled WGS sequence"/>
</dbReference>
<dbReference type="EMBL" id="ML009289">
    <property type="protein sequence ID" value="RKO97384.1"/>
    <property type="molecule type" value="Genomic_DNA"/>
</dbReference>
<feature type="domain" description="PIGA GPI anchor biosynthesis" evidence="10">
    <location>
        <begin position="36"/>
        <end position="125"/>
    </location>
</feature>
<evidence type="ECO:0000313" key="11">
    <source>
        <dbReference type="EMBL" id="RKO97384.1"/>
    </source>
</evidence>
<evidence type="ECO:0000256" key="2">
    <source>
        <dbReference type="ARBA" id="ARBA00004687"/>
    </source>
</evidence>
<gene>
    <name evidence="11" type="ORF">CAUPRSCDRAFT_6592</name>
    <name evidence="12" type="ORF">CXG81DRAFT_12511</name>
</gene>
<accession>A0A4P9WVP8</accession>
<keyword evidence="6 11" id="KW-0808">Transferase</keyword>
<dbReference type="SUPFAM" id="SSF53756">
    <property type="entry name" value="UDP-Glycosyltransferase/glycogen phosphorylase"/>
    <property type="match status" value="1"/>
</dbReference>